<accession>X1S619</accession>
<evidence type="ECO:0000313" key="1">
    <source>
        <dbReference type="EMBL" id="GAI70900.1"/>
    </source>
</evidence>
<name>X1S619_9ZZZZ</name>
<comment type="caution">
    <text evidence="1">The sequence shown here is derived from an EMBL/GenBank/DDBJ whole genome shotgun (WGS) entry which is preliminary data.</text>
</comment>
<protein>
    <submittedName>
        <fullName evidence="1">Uncharacterized protein</fullName>
    </submittedName>
</protein>
<organism evidence="1">
    <name type="scientific">marine sediment metagenome</name>
    <dbReference type="NCBI Taxonomy" id="412755"/>
    <lineage>
        <taxon>unclassified sequences</taxon>
        <taxon>metagenomes</taxon>
        <taxon>ecological metagenomes</taxon>
    </lineage>
</organism>
<proteinExistence type="predicted"/>
<reference evidence="1" key="1">
    <citation type="journal article" date="2014" name="Front. Microbiol.">
        <title>High frequency of phylogenetically diverse reductive dehalogenase-homologous genes in deep subseafloor sedimentary metagenomes.</title>
        <authorList>
            <person name="Kawai M."/>
            <person name="Futagami T."/>
            <person name="Toyoda A."/>
            <person name="Takaki Y."/>
            <person name="Nishi S."/>
            <person name="Hori S."/>
            <person name="Arai W."/>
            <person name="Tsubouchi T."/>
            <person name="Morono Y."/>
            <person name="Uchiyama I."/>
            <person name="Ito T."/>
            <person name="Fujiyama A."/>
            <person name="Inagaki F."/>
            <person name="Takami H."/>
        </authorList>
    </citation>
    <scope>NUCLEOTIDE SEQUENCE</scope>
    <source>
        <strain evidence="1">Expedition CK06-06</strain>
    </source>
</reference>
<dbReference type="EMBL" id="BARW01002387">
    <property type="protein sequence ID" value="GAI70900.1"/>
    <property type="molecule type" value="Genomic_DNA"/>
</dbReference>
<gene>
    <name evidence="1" type="ORF">S12H4_06703</name>
</gene>
<dbReference type="AlphaFoldDB" id="X1S619"/>
<sequence length="91" mass="10502">MQVHNGKDEENTLIDYIDNAIWETTSLTAPDIVFDYGPSFWKTEDILEGGMYFNSEIVTETRLIIFIIVYGGDEFDLGFRVKNEFHSANRS</sequence>